<keyword evidence="1" id="KW-0805">Transcription regulation</keyword>
<protein>
    <submittedName>
        <fullName evidence="6">MarR family transcriptional regulator</fullName>
    </submittedName>
</protein>
<dbReference type="InterPro" id="IPR000835">
    <property type="entry name" value="HTH_MarR-typ"/>
</dbReference>
<sequence length="138" mass="15368">MVLESAALLHETVVHISSVLSSLGLPRTSAVILAFLYVAGRPLDCVEISKSTGYSRSSISQAMKHLEAQRLVLRIKHGRRGLYKPSLRLSHLLVELYARTLEGARARLRRLREDVRDDTRLAELEEELGAALRVVGRG</sequence>
<keyword evidence="4" id="KW-0175">Coiled coil</keyword>
<accession>A0A7C3WQW1</accession>
<dbReference type="SUPFAM" id="SSF46785">
    <property type="entry name" value="Winged helix' DNA-binding domain"/>
    <property type="match status" value="1"/>
</dbReference>
<keyword evidence="2" id="KW-0238">DNA-binding</keyword>
<evidence type="ECO:0000256" key="2">
    <source>
        <dbReference type="ARBA" id="ARBA00023125"/>
    </source>
</evidence>
<dbReference type="PANTHER" id="PTHR38465:SF1">
    <property type="entry name" value="HTH-TYPE TRANSCRIPTIONAL REGULATOR MJ1563-RELATED"/>
    <property type="match status" value="1"/>
</dbReference>
<organism evidence="6">
    <name type="scientific">Thermofilum pendens</name>
    <dbReference type="NCBI Taxonomy" id="2269"/>
    <lineage>
        <taxon>Archaea</taxon>
        <taxon>Thermoproteota</taxon>
        <taxon>Thermoprotei</taxon>
        <taxon>Thermofilales</taxon>
        <taxon>Thermofilaceae</taxon>
        <taxon>Thermofilum</taxon>
    </lineage>
</organism>
<evidence type="ECO:0000313" key="6">
    <source>
        <dbReference type="EMBL" id="HGB25722.1"/>
    </source>
</evidence>
<evidence type="ECO:0000256" key="3">
    <source>
        <dbReference type="ARBA" id="ARBA00023163"/>
    </source>
</evidence>
<dbReference type="AlphaFoldDB" id="A0A7C3WQW1"/>
<evidence type="ECO:0000256" key="1">
    <source>
        <dbReference type="ARBA" id="ARBA00023015"/>
    </source>
</evidence>
<dbReference type="InterPro" id="IPR036388">
    <property type="entry name" value="WH-like_DNA-bd_sf"/>
</dbReference>
<dbReference type="Gene3D" id="1.10.10.10">
    <property type="entry name" value="Winged helix-like DNA-binding domain superfamily/Winged helix DNA-binding domain"/>
    <property type="match status" value="1"/>
</dbReference>
<evidence type="ECO:0000256" key="4">
    <source>
        <dbReference type="SAM" id="Coils"/>
    </source>
</evidence>
<reference evidence="6" key="1">
    <citation type="journal article" date="2020" name="mSystems">
        <title>Genome- and Community-Level Interaction Insights into Carbon Utilization and Element Cycling Functions of Hydrothermarchaeota in Hydrothermal Sediment.</title>
        <authorList>
            <person name="Zhou Z."/>
            <person name="Liu Y."/>
            <person name="Xu W."/>
            <person name="Pan J."/>
            <person name="Luo Z.H."/>
            <person name="Li M."/>
        </authorList>
    </citation>
    <scope>NUCLEOTIDE SEQUENCE [LARGE SCALE GENOMIC DNA]</scope>
    <source>
        <strain evidence="6">SpSt-8</strain>
    </source>
</reference>
<name>A0A7C3WQW1_THEPE</name>
<dbReference type="EMBL" id="DTIB01000115">
    <property type="protein sequence ID" value="HGB25722.1"/>
    <property type="molecule type" value="Genomic_DNA"/>
</dbReference>
<feature type="domain" description="HTH marR-type" evidence="5">
    <location>
        <begin position="18"/>
        <end position="116"/>
    </location>
</feature>
<evidence type="ECO:0000259" key="5">
    <source>
        <dbReference type="SMART" id="SM00347"/>
    </source>
</evidence>
<gene>
    <name evidence="6" type="ORF">ENV88_06855</name>
</gene>
<dbReference type="Pfam" id="PF12802">
    <property type="entry name" value="MarR_2"/>
    <property type="match status" value="1"/>
</dbReference>
<dbReference type="PANTHER" id="PTHR38465">
    <property type="entry name" value="HTH-TYPE TRANSCRIPTIONAL REGULATOR MJ1563-RELATED"/>
    <property type="match status" value="1"/>
</dbReference>
<feature type="coiled-coil region" evidence="4">
    <location>
        <begin position="94"/>
        <end position="121"/>
    </location>
</feature>
<dbReference type="SMART" id="SM00347">
    <property type="entry name" value="HTH_MARR"/>
    <property type="match status" value="1"/>
</dbReference>
<comment type="caution">
    <text evidence="6">The sequence shown here is derived from an EMBL/GenBank/DDBJ whole genome shotgun (WGS) entry which is preliminary data.</text>
</comment>
<dbReference type="GO" id="GO:0003677">
    <property type="term" value="F:DNA binding"/>
    <property type="evidence" value="ECO:0007669"/>
    <property type="project" value="UniProtKB-KW"/>
</dbReference>
<keyword evidence="3" id="KW-0804">Transcription</keyword>
<dbReference type="InterPro" id="IPR036390">
    <property type="entry name" value="WH_DNA-bd_sf"/>
</dbReference>
<dbReference type="GO" id="GO:0003700">
    <property type="term" value="F:DNA-binding transcription factor activity"/>
    <property type="evidence" value="ECO:0007669"/>
    <property type="project" value="InterPro"/>
</dbReference>
<dbReference type="InterPro" id="IPR052362">
    <property type="entry name" value="HTH-GbsR_regulator"/>
</dbReference>
<proteinExistence type="predicted"/>